<sequence>MSAGKRSFSSNSHSRPLSHDPHSDLQSQESSSTASGAEILTLPDSSSSVLGMPLSQYVAQMSLNDATNSSCPRPNTASLLDADCERPTTLPYPDDDLSTIEDDESPGWRDDEWETAEPCVKPTTASTDSGPDILVQSPNTTANNTRRQRSAMVNELDLRPATTMNAQSISPIGTAHHDMHATREVDLGSLAAGLFTPKDEQVSSARPSSRRMSRPSSSQRPKSAAKTGRRPMPLDTRALQAVHASYGGSQSGALPHRNIHSAAVSSAAQRESSAGEGEGGVRPPSRQRPPPEALHLFTPLKGNPAQGFAPDRSAPTSARPSTTMAMLSARSAASTASPALFVQQRHTTDHEYSRPLSGRLQAGRRPALP</sequence>
<evidence type="ECO:0000256" key="1">
    <source>
        <dbReference type="SAM" id="MobiDB-lite"/>
    </source>
</evidence>
<feature type="compositionally biased region" description="Polar residues" evidence="1">
    <location>
        <begin position="136"/>
        <end position="145"/>
    </location>
</feature>
<dbReference type="EMBL" id="JALJOR010000010">
    <property type="protein sequence ID" value="KAK9810526.1"/>
    <property type="molecule type" value="Genomic_DNA"/>
</dbReference>
<feature type="region of interest" description="Disordered" evidence="1">
    <location>
        <begin position="196"/>
        <end position="233"/>
    </location>
</feature>
<feature type="compositionally biased region" description="Low complexity" evidence="1">
    <location>
        <begin position="214"/>
        <end position="225"/>
    </location>
</feature>
<feature type="compositionally biased region" description="Polar residues" evidence="1">
    <location>
        <begin position="65"/>
        <end position="78"/>
    </location>
</feature>
<accession>A0AAW1PPX6</accession>
<gene>
    <name evidence="2" type="ORF">WJX72_012175</name>
</gene>
<feature type="region of interest" description="Disordered" evidence="1">
    <location>
        <begin position="1"/>
        <end position="50"/>
    </location>
</feature>
<dbReference type="AlphaFoldDB" id="A0AAW1PPX6"/>
<dbReference type="Proteomes" id="UP001489004">
    <property type="component" value="Unassembled WGS sequence"/>
</dbReference>
<feature type="region of interest" description="Disordered" evidence="1">
    <location>
        <begin position="262"/>
        <end position="369"/>
    </location>
</feature>
<comment type="caution">
    <text evidence="2">The sequence shown here is derived from an EMBL/GenBank/DDBJ whole genome shotgun (WGS) entry which is preliminary data.</text>
</comment>
<evidence type="ECO:0000313" key="2">
    <source>
        <dbReference type="EMBL" id="KAK9810526.1"/>
    </source>
</evidence>
<evidence type="ECO:0000313" key="3">
    <source>
        <dbReference type="Proteomes" id="UP001489004"/>
    </source>
</evidence>
<protein>
    <submittedName>
        <fullName evidence="2">Uncharacterized protein</fullName>
    </submittedName>
</protein>
<reference evidence="2 3" key="1">
    <citation type="journal article" date="2024" name="Nat. Commun.">
        <title>Phylogenomics reveals the evolutionary origins of lichenization in chlorophyte algae.</title>
        <authorList>
            <person name="Puginier C."/>
            <person name="Libourel C."/>
            <person name="Otte J."/>
            <person name="Skaloud P."/>
            <person name="Haon M."/>
            <person name="Grisel S."/>
            <person name="Petersen M."/>
            <person name="Berrin J.G."/>
            <person name="Delaux P.M."/>
            <person name="Dal Grande F."/>
            <person name="Keller J."/>
        </authorList>
    </citation>
    <scope>NUCLEOTIDE SEQUENCE [LARGE SCALE GENOMIC DNA]</scope>
    <source>
        <strain evidence="2 3">SAG 2043</strain>
    </source>
</reference>
<feature type="compositionally biased region" description="Low complexity" evidence="1">
    <location>
        <begin position="321"/>
        <end position="340"/>
    </location>
</feature>
<name>A0AAW1PPX6_9CHLO</name>
<proteinExistence type="predicted"/>
<organism evidence="2 3">
    <name type="scientific">[Myrmecia] bisecta</name>
    <dbReference type="NCBI Taxonomy" id="41462"/>
    <lineage>
        <taxon>Eukaryota</taxon>
        <taxon>Viridiplantae</taxon>
        <taxon>Chlorophyta</taxon>
        <taxon>core chlorophytes</taxon>
        <taxon>Trebouxiophyceae</taxon>
        <taxon>Trebouxiales</taxon>
        <taxon>Trebouxiaceae</taxon>
        <taxon>Myrmecia</taxon>
    </lineage>
</organism>
<keyword evidence="3" id="KW-1185">Reference proteome</keyword>
<feature type="compositionally biased region" description="Acidic residues" evidence="1">
    <location>
        <begin position="93"/>
        <end position="115"/>
    </location>
</feature>
<feature type="compositionally biased region" description="Polar residues" evidence="1">
    <location>
        <begin position="263"/>
        <end position="272"/>
    </location>
</feature>
<feature type="compositionally biased region" description="Polar residues" evidence="1">
    <location>
        <begin position="24"/>
        <end position="35"/>
    </location>
</feature>
<feature type="region of interest" description="Disordered" evidence="1">
    <location>
        <begin position="65"/>
        <end position="148"/>
    </location>
</feature>